<evidence type="ECO:0000313" key="1">
    <source>
        <dbReference type="EMBL" id="KAJ8491530.1"/>
    </source>
</evidence>
<protein>
    <submittedName>
        <fullName evidence="1">Uncharacterized protein</fullName>
    </submittedName>
</protein>
<organism evidence="1 2">
    <name type="scientific">Ensete ventricosum</name>
    <name type="common">Abyssinian banana</name>
    <name type="synonym">Musa ensete</name>
    <dbReference type="NCBI Taxonomy" id="4639"/>
    <lineage>
        <taxon>Eukaryota</taxon>
        <taxon>Viridiplantae</taxon>
        <taxon>Streptophyta</taxon>
        <taxon>Embryophyta</taxon>
        <taxon>Tracheophyta</taxon>
        <taxon>Spermatophyta</taxon>
        <taxon>Magnoliopsida</taxon>
        <taxon>Liliopsida</taxon>
        <taxon>Zingiberales</taxon>
        <taxon>Musaceae</taxon>
        <taxon>Ensete</taxon>
    </lineage>
</organism>
<comment type="caution">
    <text evidence="1">The sequence shown here is derived from an EMBL/GenBank/DDBJ whole genome shotgun (WGS) entry which is preliminary data.</text>
</comment>
<evidence type="ECO:0000313" key="2">
    <source>
        <dbReference type="Proteomes" id="UP001222027"/>
    </source>
</evidence>
<name>A0AAV8R7V7_ENSVE</name>
<accession>A0AAV8R7V7</accession>
<dbReference type="EMBL" id="JAQQAF010000004">
    <property type="protein sequence ID" value="KAJ8491530.1"/>
    <property type="molecule type" value="Genomic_DNA"/>
</dbReference>
<reference evidence="1 2" key="1">
    <citation type="submission" date="2022-12" db="EMBL/GenBank/DDBJ databases">
        <title>Chromosome-scale assembly of the Ensete ventricosum genome.</title>
        <authorList>
            <person name="Dussert Y."/>
            <person name="Stocks J."/>
            <person name="Wendawek A."/>
            <person name="Woldeyes F."/>
            <person name="Nichols R.A."/>
            <person name="Borrell J.S."/>
        </authorList>
    </citation>
    <scope>NUCLEOTIDE SEQUENCE [LARGE SCALE GENOMIC DNA]</scope>
    <source>
        <strain evidence="2">cv. Maze</strain>
        <tissue evidence="1">Seeds</tissue>
    </source>
</reference>
<gene>
    <name evidence="1" type="ORF">OPV22_013251</name>
</gene>
<keyword evidence="2" id="KW-1185">Reference proteome</keyword>
<proteinExistence type="predicted"/>
<sequence>MEIYNLDDVVTVSQLHSTVSAEIRPRTPTSPTLRVVETCLLPNLNDSQNSPKQNKSTSIDQFCAPAICHLQSSTNTKGTVYAIEQSSQGCCVPQGNEIVIQFIIWITVSGHIEKYFPVHAYPSTFTQIHGTFMIKHKCMFGCSAESASTEKFLQPLLMFELVKRVSPGNNDADDDSINCERDVEDNGLCSSILEMRIGNA</sequence>
<dbReference type="AlphaFoldDB" id="A0AAV8R7V7"/>
<dbReference type="Proteomes" id="UP001222027">
    <property type="component" value="Unassembled WGS sequence"/>
</dbReference>